<dbReference type="EMBL" id="ML014159">
    <property type="protein sequence ID" value="RKP01855.1"/>
    <property type="molecule type" value="Genomic_DNA"/>
</dbReference>
<dbReference type="Pfam" id="PF04004">
    <property type="entry name" value="Leo1"/>
    <property type="match status" value="1"/>
</dbReference>
<feature type="region of interest" description="Disordered" evidence="1">
    <location>
        <begin position="405"/>
        <end position="505"/>
    </location>
</feature>
<evidence type="ECO:0000313" key="2">
    <source>
        <dbReference type="EMBL" id="RKP01855.1"/>
    </source>
</evidence>
<dbReference type="GO" id="GO:1990269">
    <property type="term" value="F:RNA polymerase II C-terminal domain phosphoserine binding"/>
    <property type="evidence" value="ECO:0007669"/>
    <property type="project" value="TreeGrafter"/>
</dbReference>
<dbReference type="PANTHER" id="PTHR23146:SF0">
    <property type="entry name" value="RNA POLYMERASE-ASSOCIATED PROTEIN LEO1"/>
    <property type="match status" value="1"/>
</dbReference>
<feature type="compositionally biased region" description="Acidic residues" evidence="1">
    <location>
        <begin position="405"/>
        <end position="427"/>
    </location>
</feature>
<feature type="compositionally biased region" description="Basic and acidic residues" evidence="1">
    <location>
        <begin position="62"/>
        <end position="71"/>
    </location>
</feature>
<proteinExistence type="predicted"/>
<dbReference type="AlphaFoldDB" id="A0A4P9X990"/>
<evidence type="ECO:0008006" key="4">
    <source>
        <dbReference type="Google" id="ProtNLM"/>
    </source>
</evidence>
<gene>
    <name evidence="2" type="ORF">CXG81DRAFT_25487</name>
</gene>
<accession>A0A4P9X990</accession>
<feature type="region of interest" description="Disordered" evidence="1">
    <location>
        <begin position="1"/>
        <end position="126"/>
    </location>
</feature>
<sequence>MAFSDDDKSLFGSDSEDDGLPAAAPVAATAALPAARAGAADADSDPDAASDRPLAADIADADPARTTHSEMARNVFGSDSESDDADHGAPTATEPSRRDRDRHRDDASDLSDEAELFGDADDLSDDGEKTVAKAEAIVKPVTLTALPKSDPTRSSVYLARLPRLCTAYPAPFDPAVPETYGQAADAAANDPDGADATRAAHPGNLLLWRYVRMPDGSYRQQSNAKIIRWSDGSQSLQVGTVMYQIMTHASHGHQYTVHTHAPPPGAPPGTPPVLETHARVQQTMAFQPPSMDSEAHRALTRAVAEAHQKTVRIKATVTRVDPERAKAAAEKLQSEKARIQRRKAASERSASERHARALAHDGFDDDSDSDRGLGGGAGGGARGSWLRHSGARDAADAEMDGFVVSDDDEEPEAALSDEDEAMDSDEEERARARRLNRMKRGGGPRHAEARRMTAAFSSDEDADAGRKRPAPDDADRPEASHGGGAAAAEGLSVRRVRRAVLSDSE</sequence>
<protein>
    <recommendedName>
        <fullName evidence="4">Leo1-domain-containing protein</fullName>
    </recommendedName>
</protein>
<feature type="compositionally biased region" description="Low complexity" evidence="1">
    <location>
        <begin position="20"/>
        <end position="41"/>
    </location>
</feature>
<dbReference type="InterPro" id="IPR007149">
    <property type="entry name" value="Leo1"/>
</dbReference>
<dbReference type="STRING" id="1555241.A0A4P9X990"/>
<dbReference type="GO" id="GO:0006368">
    <property type="term" value="P:transcription elongation by RNA polymerase II"/>
    <property type="evidence" value="ECO:0007669"/>
    <property type="project" value="InterPro"/>
</dbReference>
<feature type="compositionally biased region" description="Gly residues" evidence="1">
    <location>
        <begin position="372"/>
        <end position="382"/>
    </location>
</feature>
<dbReference type="GO" id="GO:0016593">
    <property type="term" value="C:Cdc73/Paf1 complex"/>
    <property type="evidence" value="ECO:0007669"/>
    <property type="project" value="InterPro"/>
</dbReference>
<feature type="compositionally biased region" description="Basic residues" evidence="1">
    <location>
        <begin position="431"/>
        <end position="443"/>
    </location>
</feature>
<organism evidence="2 3">
    <name type="scientific">Caulochytrium protostelioides</name>
    <dbReference type="NCBI Taxonomy" id="1555241"/>
    <lineage>
        <taxon>Eukaryota</taxon>
        <taxon>Fungi</taxon>
        <taxon>Fungi incertae sedis</taxon>
        <taxon>Chytridiomycota</taxon>
        <taxon>Chytridiomycota incertae sedis</taxon>
        <taxon>Chytridiomycetes</taxon>
        <taxon>Caulochytriales</taxon>
        <taxon>Caulochytriaceae</taxon>
        <taxon>Caulochytrium</taxon>
    </lineage>
</organism>
<feature type="compositionally biased region" description="Basic and acidic residues" evidence="1">
    <location>
        <begin position="95"/>
        <end position="107"/>
    </location>
</feature>
<feature type="compositionally biased region" description="Basic and acidic residues" evidence="1">
    <location>
        <begin position="320"/>
        <end position="362"/>
    </location>
</feature>
<evidence type="ECO:0000256" key="1">
    <source>
        <dbReference type="SAM" id="MobiDB-lite"/>
    </source>
</evidence>
<reference evidence="3" key="1">
    <citation type="journal article" date="2018" name="Nat. Microbiol.">
        <title>Leveraging single-cell genomics to expand the fungal tree of life.</title>
        <authorList>
            <person name="Ahrendt S.R."/>
            <person name="Quandt C.A."/>
            <person name="Ciobanu D."/>
            <person name="Clum A."/>
            <person name="Salamov A."/>
            <person name="Andreopoulos B."/>
            <person name="Cheng J.F."/>
            <person name="Woyke T."/>
            <person name="Pelin A."/>
            <person name="Henrissat B."/>
            <person name="Reynolds N.K."/>
            <person name="Benny G.L."/>
            <person name="Smith M.E."/>
            <person name="James T.Y."/>
            <person name="Grigoriev I.V."/>
        </authorList>
    </citation>
    <scope>NUCLEOTIDE SEQUENCE [LARGE SCALE GENOMIC DNA]</scope>
    <source>
        <strain evidence="3">ATCC 52028</strain>
    </source>
</reference>
<feature type="region of interest" description="Disordered" evidence="1">
    <location>
        <begin position="316"/>
        <end position="385"/>
    </location>
</feature>
<name>A0A4P9X990_9FUNG</name>
<feature type="compositionally biased region" description="Basic and acidic residues" evidence="1">
    <location>
        <begin position="463"/>
        <end position="479"/>
    </location>
</feature>
<feature type="compositionally biased region" description="Acidic residues" evidence="1">
    <location>
        <begin position="108"/>
        <end position="125"/>
    </location>
</feature>
<dbReference type="OrthoDB" id="20844at2759"/>
<dbReference type="Proteomes" id="UP000274922">
    <property type="component" value="Unassembled WGS sequence"/>
</dbReference>
<dbReference type="PANTHER" id="PTHR23146">
    <property type="entry name" value="LEO1 PROTEIN"/>
    <property type="match status" value="1"/>
</dbReference>
<evidence type="ECO:0000313" key="3">
    <source>
        <dbReference type="Proteomes" id="UP000274922"/>
    </source>
</evidence>
<keyword evidence="3" id="KW-1185">Reference proteome</keyword>
<dbReference type="GO" id="GO:0032968">
    <property type="term" value="P:positive regulation of transcription elongation by RNA polymerase II"/>
    <property type="evidence" value="ECO:0007669"/>
    <property type="project" value="TreeGrafter"/>
</dbReference>